<protein>
    <recommendedName>
        <fullName evidence="1">RlpA-like protein double-psi beta-barrel domain-containing protein</fullName>
    </recommendedName>
</protein>
<dbReference type="SUPFAM" id="SSF50685">
    <property type="entry name" value="Barwin-like endoglucanases"/>
    <property type="match status" value="1"/>
</dbReference>
<dbReference type="RefSeq" id="WP_221464544.1">
    <property type="nucleotide sequence ID" value="NZ_JACHJQ010000007.1"/>
</dbReference>
<keyword evidence="3" id="KW-1185">Reference proteome</keyword>
<name>A0A7W7VHG9_9PSEU</name>
<sequence length="75" mass="8092">MRRTCGHTFYVKNLCGTTEIGVKITDCGPQTDLWCGERSCCNGNCATNRLIDFTPAAYSAIGNLSSGIMPVTIRS</sequence>
<dbReference type="InterPro" id="IPR009009">
    <property type="entry name" value="RlpA-like_DPBB"/>
</dbReference>
<dbReference type="EMBL" id="JACHJQ010000007">
    <property type="protein sequence ID" value="MBB4910411.1"/>
    <property type="molecule type" value="Genomic_DNA"/>
</dbReference>
<proteinExistence type="predicted"/>
<reference evidence="2 3" key="1">
    <citation type="submission" date="2020-08" db="EMBL/GenBank/DDBJ databases">
        <title>Genomic Encyclopedia of Type Strains, Phase III (KMG-III): the genomes of soil and plant-associated and newly described type strains.</title>
        <authorList>
            <person name="Whitman W."/>
        </authorList>
    </citation>
    <scope>NUCLEOTIDE SEQUENCE [LARGE SCALE GENOMIC DNA]</scope>
    <source>
        <strain evidence="2 3">CECT 8960</strain>
    </source>
</reference>
<evidence type="ECO:0000313" key="2">
    <source>
        <dbReference type="EMBL" id="MBB4910411.1"/>
    </source>
</evidence>
<accession>A0A7W7VHG9</accession>
<feature type="domain" description="RlpA-like protein double-psi beta-barrel" evidence="1">
    <location>
        <begin position="10"/>
        <end position="73"/>
    </location>
</feature>
<comment type="caution">
    <text evidence="2">The sequence shown here is derived from an EMBL/GenBank/DDBJ whole genome shotgun (WGS) entry which is preliminary data.</text>
</comment>
<dbReference type="AlphaFoldDB" id="A0A7W7VHG9"/>
<evidence type="ECO:0000313" key="3">
    <source>
        <dbReference type="Proteomes" id="UP000520767"/>
    </source>
</evidence>
<dbReference type="Proteomes" id="UP000520767">
    <property type="component" value="Unassembled WGS sequence"/>
</dbReference>
<dbReference type="InterPro" id="IPR036908">
    <property type="entry name" value="RlpA-like_sf"/>
</dbReference>
<evidence type="ECO:0000259" key="1">
    <source>
        <dbReference type="Pfam" id="PF03330"/>
    </source>
</evidence>
<dbReference type="Gene3D" id="2.40.40.10">
    <property type="entry name" value="RlpA-like domain"/>
    <property type="match status" value="1"/>
</dbReference>
<dbReference type="Pfam" id="PF03330">
    <property type="entry name" value="DPBB_1"/>
    <property type="match status" value="1"/>
</dbReference>
<organism evidence="2 3">
    <name type="scientific">Actinophytocola algeriensis</name>
    <dbReference type="NCBI Taxonomy" id="1768010"/>
    <lineage>
        <taxon>Bacteria</taxon>
        <taxon>Bacillati</taxon>
        <taxon>Actinomycetota</taxon>
        <taxon>Actinomycetes</taxon>
        <taxon>Pseudonocardiales</taxon>
        <taxon>Pseudonocardiaceae</taxon>
    </lineage>
</organism>
<gene>
    <name evidence="2" type="ORF">FHR82_006669</name>
</gene>